<dbReference type="RefSeq" id="WP_085772177.1">
    <property type="nucleotide sequence ID" value="NZ_AP027149.1"/>
</dbReference>
<dbReference type="EMBL" id="CP019948">
    <property type="protein sequence ID" value="ARN82053.1"/>
    <property type="molecule type" value="Genomic_DNA"/>
</dbReference>
<protein>
    <submittedName>
        <fullName evidence="1">Uncharacterized protein</fullName>
    </submittedName>
</protein>
<evidence type="ECO:0000313" key="2">
    <source>
        <dbReference type="Proteomes" id="UP000193978"/>
    </source>
</evidence>
<keyword evidence="2" id="KW-1185">Reference proteome</keyword>
<sequence>MTTGDVLQMANDWWADFVRQQPEQTNTMPQIPQESQQQETVKAQGIEARYLSEFAACYKQMCDNLRCKVAMPPTLEQITGAIHYIQDCENWCRGYEPIAGYLRNLGFPALSELVEKTATEMRNAERIYRDMLQGTVNAQIRRNEIWKDVHDHWMKTVQGVAERRRAALKHY</sequence>
<dbReference type="KEGG" id="mbry:B1812_14295"/>
<gene>
    <name evidence="1" type="ORF">B1812_14295</name>
</gene>
<proteinExistence type="predicted"/>
<evidence type="ECO:0000313" key="1">
    <source>
        <dbReference type="EMBL" id="ARN82053.1"/>
    </source>
</evidence>
<organism evidence="1 2">
    <name type="scientific">Methylocystis bryophila</name>
    <dbReference type="NCBI Taxonomy" id="655015"/>
    <lineage>
        <taxon>Bacteria</taxon>
        <taxon>Pseudomonadati</taxon>
        <taxon>Pseudomonadota</taxon>
        <taxon>Alphaproteobacteria</taxon>
        <taxon>Hyphomicrobiales</taxon>
        <taxon>Methylocystaceae</taxon>
        <taxon>Methylocystis</taxon>
    </lineage>
</organism>
<accession>A0A1W6MWT1</accession>
<name>A0A1W6MWT1_9HYPH</name>
<dbReference type="Proteomes" id="UP000193978">
    <property type="component" value="Chromosome"/>
</dbReference>
<dbReference type="AlphaFoldDB" id="A0A1W6MWT1"/>
<reference evidence="1 2" key="1">
    <citation type="submission" date="2017-02" db="EMBL/GenBank/DDBJ databases">
        <authorList>
            <person name="Peterson S.W."/>
        </authorList>
    </citation>
    <scope>NUCLEOTIDE SEQUENCE [LARGE SCALE GENOMIC DNA]</scope>
    <source>
        <strain evidence="1 2">S285</strain>
    </source>
</reference>